<dbReference type="RefSeq" id="XP_012680067.2">
    <property type="nucleotide sequence ID" value="XM_012824613.3"/>
</dbReference>
<dbReference type="KEGG" id="char:105897664"/>
<dbReference type="PROSITE" id="PS50270">
    <property type="entry name" value="NGF_2"/>
    <property type="match status" value="1"/>
</dbReference>
<dbReference type="GO" id="GO:0021675">
    <property type="term" value="P:nerve development"/>
    <property type="evidence" value="ECO:0007669"/>
    <property type="project" value="TreeGrafter"/>
</dbReference>
<reference evidence="8" key="1">
    <citation type="submission" date="2025-08" db="UniProtKB">
        <authorList>
            <consortium name="RefSeq"/>
        </authorList>
    </citation>
    <scope>IDENTIFICATION</scope>
</reference>
<evidence type="ECO:0000313" key="8">
    <source>
        <dbReference type="RefSeq" id="XP_012680067.2"/>
    </source>
</evidence>
<dbReference type="InterPro" id="IPR020408">
    <property type="entry name" value="Nerve_growth_factor-like"/>
</dbReference>
<dbReference type="GO" id="GO:0005163">
    <property type="term" value="F:nerve growth factor receptor binding"/>
    <property type="evidence" value="ECO:0007669"/>
    <property type="project" value="TreeGrafter"/>
</dbReference>
<keyword evidence="3" id="KW-0339">Growth factor</keyword>
<feature type="compositionally biased region" description="Polar residues" evidence="4">
    <location>
        <begin position="92"/>
        <end position="101"/>
    </location>
</feature>
<dbReference type="InterPro" id="IPR002072">
    <property type="entry name" value="Nerve_growth_factor-rel"/>
</dbReference>
<evidence type="ECO:0000256" key="3">
    <source>
        <dbReference type="ARBA" id="ARBA00023030"/>
    </source>
</evidence>
<feature type="compositionally biased region" description="Basic and acidic residues" evidence="4">
    <location>
        <begin position="75"/>
        <end position="91"/>
    </location>
</feature>
<proteinExistence type="inferred from homology"/>
<dbReference type="GeneID" id="105897664"/>
<feature type="domain" description="Nerve growth factor-related" evidence="6">
    <location>
        <begin position="352"/>
        <end position="454"/>
    </location>
</feature>
<dbReference type="GO" id="GO:0048812">
    <property type="term" value="P:neuron projection morphogenesis"/>
    <property type="evidence" value="ECO:0007669"/>
    <property type="project" value="TreeGrafter"/>
</dbReference>
<dbReference type="GO" id="GO:0005615">
    <property type="term" value="C:extracellular space"/>
    <property type="evidence" value="ECO:0007669"/>
    <property type="project" value="TreeGrafter"/>
</dbReference>
<dbReference type="InterPro" id="IPR029034">
    <property type="entry name" value="Cystine-knot_cytokine"/>
</dbReference>
<dbReference type="GO" id="GO:0008083">
    <property type="term" value="F:growth factor activity"/>
    <property type="evidence" value="ECO:0007669"/>
    <property type="project" value="UniProtKB-KW"/>
</dbReference>
<sequence>MHWLPLVAMVIASALPFPQSPLPRIVAATTDSSRNFDNHSLDSSSSEAGSRTPVKVPVDYNSHGNVSQKDYSMAVRKEGEASQQKAVDHHVQSTLEDLSSLSHKKQGEHLTKGKHNKKSFKPKHILLNSNTDPGSSEQQGGTDGESVRGQVTGHDSHGSRGKTESLTKLGLVETGLLVAETTSNSMHDSLPLSGAYISEPSADLTQTDSDTGGNKLKQRGATEESRGQEATEDAGEAREEVGLGLVLGLGHGGLQADEDFLFLDLHPRVLFSSSPLPPKDPPLLLMRERDLLSGEGVETGEDGSGELWDGDREDKADGAGSYHNVLLGRTDTDAPGQLRSRRSLSPLGGGRELSVCDEQSDWVKSDTAVDIHQHTVSIVPEIRTQTGPIKQYFYETRCREDPHRSAPASGCRGVDKRQWNSSCQTKQSFVQALIQDGTRRKWSWIRINSSCVCVLLSRVKRPHRMVGVGTG</sequence>
<dbReference type="Gene3D" id="2.10.90.10">
    <property type="entry name" value="Cystine-knot cytokines"/>
    <property type="match status" value="1"/>
</dbReference>
<comment type="similarity">
    <text evidence="1">Belongs to the NGF-beta family.</text>
</comment>
<dbReference type="SMART" id="SM00140">
    <property type="entry name" value="NGF"/>
    <property type="match status" value="1"/>
</dbReference>
<dbReference type="GO" id="GO:0030425">
    <property type="term" value="C:dendrite"/>
    <property type="evidence" value="ECO:0007669"/>
    <property type="project" value="TreeGrafter"/>
</dbReference>
<feature type="compositionally biased region" description="Basic and acidic residues" evidence="4">
    <location>
        <begin position="220"/>
        <end position="237"/>
    </location>
</feature>
<feature type="compositionally biased region" description="Polar residues" evidence="4">
    <location>
        <begin position="127"/>
        <end position="140"/>
    </location>
</feature>
<dbReference type="Proteomes" id="UP000515152">
    <property type="component" value="Chromosome 1"/>
</dbReference>
<feature type="region of interest" description="Disordered" evidence="4">
    <location>
        <begin position="295"/>
        <end position="352"/>
    </location>
</feature>
<evidence type="ECO:0000256" key="1">
    <source>
        <dbReference type="ARBA" id="ARBA00010783"/>
    </source>
</evidence>
<feature type="compositionally biased region" description="Polar residues" evidence="4">
    <location>
        <begin position="203"/>
        <end position="212"/>
    </location>
</feature>
<dbReference type="PANTHER" id="PTHR11589:SF8">
    <property type="entry name" value="NEUROTROPHIN-4"/>
    <property type="match status" value="1"/>
</dbReference>
<protein>
    <recommendedName>
        <fullName evidence="2">Neurotrophin-4</fullName>
    </recommendedName>
</protein>
<evidence type="ECO:0000256" key="5">
    <source>
        <dbReference type="SAM" id="SignalP"/>
    </source>
</evidence>
<dbReference type="AlphaFoldDB" id="A0A6P3VSC9"/>
<dbReference type="PANTHER" id="PTHR11589">
    <property type="entry name" value="NERVE GROWTH FACTOR NGF -RELATED"/>
    <property type="match status" value="1"/>
</dbReference>
<feature type="signal peptide" evidence="5">
    <location>
        <begin position="1"/>
        <end position="16"/>
    </location>
</feature>
<evidence type="ECO:0000313" key="7">
    <source>
        <dbReference type="Proteomes" id="UP000515152"/>
    </source>
</evidence>
<keyword evidence="5" id="KW-0732">Signal</keyword>
<dbReference type="OrthoDB" id="8959386at2759"/>
<dbReference type="GO" id="GO:0007169">
    <property type="term" value="P:cell surface receptor protein tyrosine kinase signaling pathway"/>
    <property type="evidence" value="ECO:0007669"/>
    <property type="project" value="TreeGrafter"/>
</dbReference>
<feature type="region of interest" description="Disordered" evidence="4">
    <location>
        <begin position="33"/>
        <end position="167"/>
    </location>
</feature>
<feature type="region of interest" description="Disordered" evidence="4">
    <location>
        <begin position="202"/>
        <end position="237"/>
    </location>
</feature>
<dbReference type="InterPro" id="IPR019846">
    <property type="entry name" value="Nerve_growth_factor_CS"/>
</dbReference>
<dbReference type="Pfam" id="PF00243">
    <property type="entry name" value="NGF"/>
    <property type="match status" value="1"/>
</dbReference>
<dbReference type="GO" id="GO:0050804">
    <property type="term" value="P:modulation of chemical synaptic transmission"/>
    <property type="evidence" value="ECO:0007669"/>
    <property type="project" value="TreeGrafter"/>
</dbReference>
<organism evidence="7 8">
    <name type="scientific">Clupea harengus</name>
    <name type="common">Atlantic herring</name>
    <dbReference type="NCBI Taxonomy" id="7950"/>
    <lineage>
        <taxon>Eukaryota</taxon>
        <taxon>Metazoa</taxon>
        <taxon>Chordata</taxon>
        <taxon>Craniata</taxon>
        <taxon>Vertebrata</taxon>
        <taxon>Euteleostomi</taxon>
        <taxon>Actinopterygii</taxon>
        <taxon>Neopterygii</taxon>
        <taxon>Teleostei</taxon>
        <taxon>Clupei</taxon>
        <taxon>Clupeiformes</taxon>
        <taxon>Clupeoidei</taxon>
        <taxon>Clupeidae</taxon>
        <taxon>Clupea</taxon>
    </lineage>
</organism>
<feature type="compositionally biased region" description="Basic and acidic residues" evidence="4">
    <location>
        <begin position="154"/>
        <end position="165"/>
    </location>
</feature>
<dbReference type="PRINTS" id="PR00268">
    <property type="entry name" value="NGF"/>
</dbReference>
<name>A0A6P3VSC9_CLUHA</name>
<dbReference type="GO" id="GO:0030424">
    <property type="term" value="C:axon"/>
    <property type="evidence" value="ECO:0007669"/>
    <property type="project" value="TreeGrafter"/>
</dbReference>
<dbReference type="SUPFAM" id="SSF57501">
    <property type="entry name" value="Cystine-knot cytokines"/>
    <property type="match status" value="1"/>
</dbReference>
<evidence type="ECO:0000259" key="6">
    <source>
        <dbReference type="SMART" id="SM00140"/>
    </source>
</evidence>
<gene>
    <name evidence="8" type="primary">LOC105897664</name>
</gene>
<keyword evidence="7" id="KW-1185">Reference proteome</keyword>
<dbReference type="GO" id="GO:0008021">
    <property type="term" value="C:synaptic vesicle"/>
    <property type="evidence" value="ECO:0007669"/>
    <property type="project" value="TreeGrafter"/>
</dbReference>
<dbReference type="PROSITE" id="PS00248">
    <property type="entry name" value="NGF_1"/>
    <property type="match status" value="1"/>
</dbReference>
<accession>A0A6P3VSC9</accession>
<dbReference type="GO" id="GO:0043524">
    <property type="term" value="P:negative regulation of neuron apoptotic process"/>
    <property type="evidence" value="ECO:0007669"/>
    <property type="project" value="TreeGrafter"/>
</dbReference>
<feature type="compositionally biased region" description="Basic residues" evidence="4">
    <location>
        <begin position="112"/>
        <end position="124"/>
    </location>
</feature>
<evidence type="ECO:0000256" key="4">
    <source>
        <dbReference type="SAM" id="MobiDB-lite"/>
    </source>
</evidence>
<evidence type="ECO:0000256" key="2">
    <source>
        <dbReference type="ARBA" id="ARBA00018008"/>
    </source>
</evidence>
<feature type="chain" id="PRO_5027820705" description="Neurotrophin-4" evidence="5">
    <location>
        <begin position="17"/>
        <end position="471"/>
    </location>
</feature>
<dbReference type="GO" id="GO:0038180">
    <property type="term" value="P:nerve growth factor signaling pathway"/>
    <property type="evidence" value="ECO:0007669"/>
    <property type="project" value="TreeGrafter"/>
</dbReference>